<dbReference type="InterPro" id="IPR009061">
    <property type="entry name" value="DNA-bd_dom_put_sf"/>
</dbReference>
<dbReference type="InterPro" id="IPR000551">
    <property type="entry name" value="MerR-type_HTH_dom"/>
</dbReference>
<dbReference type="SMART" id="SM00422">
    <property type="entry name" value="HTH_MERR"/>
    <property type="match status" value="1"/>
</dbReference>
<dbReference type="AlphaFoldDB" id="A0A1G9U334"/>
<dbReference type="Proteomes" id="UP000183376">
    <property type="component" value="Chromosome I"/>
</dbReference>
<dbReference type="PANTHER" id="PTHR30204:SF93">
    <property type="entry name" value="HTH MERR-TYPE DOMAIN-CONTAINING PROTEIN"/>
    <property type="match status" value="1"/>
</dbReference>
<dbReference type="STRING" id="211114.SAMN04489726_2151"/>
<dbReference type="PANTHER" id="PTHR30204">
    <property type="entry name" value="REDOX-CYCLING DRUG-SENSING TRANSCRIPTIONAL ACTIVATOR SOXR"/>
    <property type="match status" value="1"/>
</dbReference>
<dbReference type="InterPro" id="IPR047057">
    <property type="entry name" value="MerR_fam"/>
</dbReference>
<dbReference type="EMBL" id="LT629701">
    <property type="protein sequence ID" value="SDM54450.1"/>
    <property type="molecule type" value="Genomic_DNA"/>
</dbReference>
<dbReference type="CDD" id="cd00592">
    <property type="entry name" value="HTH_MerR-like"/>
    <property type="match status" value="1"/>
</dbReference>
<organism evidence="3 4">
    <name type="scientific">Allokutzneria albata</name>
    <name type="common">Kibdelosporangium albatum</name>
    <dbReference type="NCBI Taxonomy" id="211114"/>
    <lineage>
        <taxon>Bacteria</taxon>
        <taxon>Bacillati</taxon>
        <taxon>Actinomycetota</taxon>
        <taxon>Actinomycetes</taxon>
        <taxon>Pseudonocardiales</taxon>
        <taxon>Pseudonocardiaceae</taxon>
        <taxon>Allokutzneria</taxon>
    </lineage>
</organism>
<gene>
    <name evidence="3" type="ORF">SAMN04489726_2151</name>
</gene>
<dbReference type="GO" id="GO:0003677">
    <property type="term" value="F:DNA binding"/>
    <property type="evidence" value="ECO:0007669"/>
    <property type="project" value="UniProtKB-KW"/>
</dbReference>
<dbReference type="SUPFAM" id="SSF46955">
    <property type="entry name" value="Putative DNA-binding domain"/>
    <property type="match status" value="1"/>
</dbReference>
<evidence type="ECO:0000259" key="2">
    <source>
        <dbReference type="PROSITE" id="PS50937"/>
    </source>
</evidence>
<keyword evidence="1 3" id="KW-0238">DNA-binding</keyword>
<proteinExistence type="predicted"/>
<protein>
    <submittedName>
        <fullName evidence="3">DNA-binding transcriptional regulator, MerR family</fullName>
    </submittedName>
</protein>
<evidence type="ECO:0000313" key="4">
    <source>
        <dbReference type="Proteomes" id="UP000183376"/>
    </source>
</evidence>
<dbReference type="Gene3D" id="1.10.1660.10">
    <property type="match status" value="1"/>
</dbReference>
<evidence type="ECO:0000313" key="3">
    <source>
        <dbReference type="EMBL" id="SDM54450.1"/>
    </source>
</evidence>
<feature type="domain" description="HTH merR-type" evidence="2">
    <location>
        <begin position="1"/>
        <end position="70"/>
    </location>
</feature>
<accession>A0A1G9U334</accession>
<dbReference type="RefSeq" id="WP_030433778.1">
    <property type="nucleotide sequence ID" value="NZ_JOEF01000056.1"/>
</dbReference>
<name>A0A1G9U334_ALLAB</name>
<dbReference type="OrthoDB" id="4569196at2"/>
<dbReference type="Pfam" id="PF13411">
    <property type="entry name" value="MerR_1"/>
    <property type="match status" value="1"/>
</dbReference>
<dbReference type="PROSITE" id="PS50937">
    <property type="entry name" value="HTH_MERR_2"/>
    <property type="match status" value="1"/>
</dbReference>
<evidence type="ECO:0000256" key="1">
    <source>
        <dbReference type="ARBA" id="ARBA00023125"/>
    </source>
</evidence>
<keyword evidence="4" id="KW-1185">Reference proteome</keyword>
<reference evidence="3 4" key="1">
    <citation type="submission" date="2016-10" db="EMBL/GenBank/DDBJ databases">
        <authorList>
            <person name="de Groot N.N."/>
        </authorList>
    </citation>
    <scope>NUCLEOTIDE SEQUENCE [LARGE SCALE GENOMIC DNA]</scope>
    <source>
        <strain evidence="3 4">DSM 44149</strain>
    </source>
</reference>
<dbReference type="GO" id="GO:0003700">
    <property type="term" value="F:DNA-binding transcription factor activity"/>
    <property type="evidence" value="ECO:0007669"/>
    <property type="project" value="InterPro"/>
</dbReference>
<sequence>MLTISQLAAHVGCTTKAVRVYHQRGLLPEPERDASGYRRYDAQAVIDLARIVTLAKSGVPLSRIPDVLHARPGEIERIDSELRDRIRELQDRRRQLRQLDQPDRLCLPPEAVEHMERFRALGLSERHERAVRDGWILICALAPGFARAYLPVRTALLEDEEYVAVMRSYDEAIDWEPDDPRLDAIADAAFRLARRMTLPSDLPSWKEVPREAVEVVIGHNGIDSPAWRRLDEIVEQRLARVV</sequence>
<dbReference type="eggNOG" id="COG0789">
    <property type="taxonomic scope" value="Bacteria"/>
</dbReference>